<dbReference type="EMBL" id="SPLM01000001">
    <property type="protein sequence ID" value="TMW68982.1"/>
    <property type="molecule type" value="Genomic_DNA"/>
</dbReference>
<dbReference type="InterPro" id="IPR001155">
    <property type="entry name" value="OxRdtase_FMN_N"/>
</dbReference>
<dbReference type="GO" id="GO:0016491">
    <property type="term" value="F:oxidoreductase activity"/>
    <property type="evidence" value="ECO:0007669"/>
    <property type="project" value="InterPro"/>
</dbReference>
<dbReference type="InterPro" id="IPR045247">
    <property type="entry name" value="Oye-like"/>
</dbReference>
<name>A0A8K1CUB7_PYTOL</name>
<dbReference type="GO" id="GO:0010181">
    <property type="term" value="F:FMN binding"/>
    <property type="evidence" value="ECO:0007669"/>
    <property type="project" value="InterPro"/>
</dbReference>
<dbReference type="Gene3D" id="3.20.20.70">
    <property type="entry name" value="Aldolase class I"/>
    <property type="match status" value="1"/>
</dbReference>
<gene>
    <name evidence="2" type="ORF">Poli38472_001138</name>
</gene>
<dbReference type="PANTHER" id="PTHR22893:SF91">
    <property type="entry name" value="NADPH DEHYDROGENASE 2-RELATED"/>
    <property type="match status" value="1"/>
</dbReference>
<dbReference type="InterPro" id="IPR013785">
    <property type="entry name" value="Aldolase_TIM"/>
</dbReference>
<feature type="domain" description="NADH:flavin oxidoreductase/NADH oxidase N-terminal" evidence="1">
    <location>
        <begin position="2"/>
        <end position="259"/>
    </location>
</feature>
<dbReference type="SUPFAM" id="SSF51395">
    <property type="entry name" value="FMN-linked oxidoreductases"/>
    <property type="match status" value="1"/>
</dbReference>
<dbReference type="Pfam" id="PF00724">
    <property type="entry name" value="Oxidored_FMN"/>
    <property type="match status" value="1"/>
</dbReference>
<accession>A0A8K1CUB7</accession>
<proteinExistence type="predicted"/>
<dbReference type="OrthoDB" id="276546at2759"/>
<keyword evidence="3" id="KW-1185">Reference proteome</keyword>
<reference evidence="2" key="1">
    <citation type="submission" date="2019-03" db="EMBL/GenBank/DDBJ databases">
        <title>Long read genome sequence of the mycoparasitic Pythium oligandrum ATCC 38472 isolated from sugarbeet rhizosphere.</title>
        <authorList>
            <person name="Gaulin E."/>
        </authorList>
    </citation>
    <scope>NUCLEOTIDE SEQUENCE</scope>
    <source>
        <strain evidence="2">ATCC 38472_TT</strain>
    </source>
</reference>
<dbReference type="Proteomes" id="UP000794436">
    <property type="component" value="Unassembled WGS sequence"/>
</dbReference>
<evidence type="ECO:0000313" key="3">
    <source>
        <dbReference type="Proteomes" id="UP000794436"/>
    </source>
</evidence>
<organism evidence="2 3">
    <name type="scientific">Pythium oligandrum</name>
    <name type="common">Mycoparasitic fungus</name>
    <dbReference type="NCBI Taxonomy" id="41045"/>
    <lineage>
        <taxon>Eukaryota</taxon>
        <taxon>Sar</taxon>
        <taxon>Stramenopiles</taxon>
        <taxon>Oomycota</taxon>
        <taxon>Peronosporomycetes</taxon>
        <taxon>Pythiales</taxon>
        <taxon>Pythiaceae</taxon>
        <taxon>Pythium</taxon>
    </lineage>
</organism>
<evidence type="ECO:0000313" key="2">
    <source>
        <dbReference type="EMBL" id="TMW68982.1"/>
    </source>
</evidence>
<sequence length="286" mass="31402">MEGWKKVVDALHAKKSKIFLQLWHQGRQSPSSFNPANEIVSPSAIAVPEGQIHNNNGESVPFEVPRALEANEIAGIVDDFVKSAALAKQAGFDGVEIYGANGFLVDTFLQSSSNVRPDKYGGSFENRTRFLLELVEGLGTAWPSDRIAVRLSPNNCHHGMGNEDNFEMFSYTIEQLSKHNLAYLAILDGYGVGYHNKGRHMTAYDAKKLFKGTVIAHNSYTRAIAEGAIRSGVADAVGFGRAYIANPDLAERFQHDWPLNPDVSARAYFDTSMGPEGYTSLPAYTQ</sequence>
<evidence type="ECO:0000259" key="1">
    <source>
        <dbReference type="Pfam" id="PF00724"/>
    </source>
</evidence>
<dbReference type="PANTHER" id="PTHR22893">
    <property type="entry name" value="NADH OXIDOREDUCTASE-RELATED"/>
    <property type="match status" value="1"/>
</dbReference>
<dbReference type="AlphaFoldDB" id="A0A8K1CUB7"/>
<protein>
    <recommendedName>
        <fullName evidence="1">NADH:flavin oxidoreductase/NADH oxidase N-terminal domain-containing protein</fullName>
    </recommendedName>
</protein>
<comment type="caution">
    <text evidence="2">The sequence shown here is derived from an EMBL/GenBank/DDBJ whole genome shotgun (WGS) entry which is preliminary data.</text>
</comment>